<organism evidence="2 3">
    <name type="scientific">Giardia intestinalis</name>
    <name type="common">Giardia lamblia</name>
    <dbReference type="NCBI Taxonomy" id="5741"/>
    <lineage>
        <taxon>Eukaryota</taxon>
        <taxon>Metamonada</taxon>
        <taxon>Diplomonadida</taxon>
        <taxon>Hexamitidae</taxon>
        <taxon>Giardiinae</taxon>
        <taxon>Giardia</taxon>
    </lineage>
</organism>
<dbReference type="AlphaFoldDB" id="V6TBC5"/>
<feature type="region of interest" description="Disordered" evidence="1">
    <location>
        <begin position="48"/>
        <end position="85"/>
    </location>
</feature>
<evidence type="ECO:0000313" key="3">
    <source>
        <dbReference type="Proteomes" id="UP000018320"/>
    </source>
</evidence>
<feature type="region of interest" description="Disordered" evidence="1">
    <location>
        <begin position="1"/>
        <end position="33"/>
    </location>
</feature>
<dbReference type="Proteomes" id="UP000018320">
    <property type="component" value="Unassembled WGS sequence"/>
</dbReference>
<sequence>MAYHLLSSNGTAQNENKFRTQKPTPFNDPGTVPVRLASVPFERRNEPINVMIDEPPKPRPRASIVRTRKRTVPRNRWNNRKAQYK</sequence>
<gene>
    <name evidence="2" type="ORF">DHA2_150976</name>
</gene>
<reference evidence="2 3" key="2">
    <citation type="journal article" date="2013" name="Genome Biol. Evol.">
        <title>Genome sequencing of Giardia lamblia genotypes A2 and B isolates (DH and GS) and comparative analysis with the genomes of genotypes A1 and E (WB and Pig).</title>
        <authorList>
            <person name="Adam R.D."/>
            <person name="Dahlstrom E.W."/>
            <person name="Martens C.A."/>
            <person name="Bruno D.P."/>
            <person name="Barbian K.D."/>
            <person name="Ricklefs S.M."/>
            <person name="Hernandez M.M."/>
            <person name="Narla N.P."/>
            <person name="Patel R.B."/>
            <person name="Porcella S.F."/>
            <person name="Nash T.E."/>
        </authorList>
    </citation>
    <scope>NUCLEOTIDE SEQUENCE [LARGE SCALE GENOMIC DNA]</scope>
    <source>
        <strain evidence="2 3">DH</strain>
    </source>
</reference>
<feature type="compositionally biased region" description="Basic residues" evidence="1">
    <location>
        <begin position="66"/>
        <end position="85"/>
    </location>
</feature>
<proteinExistence type="predicted"/>
<dbReference type="VEuPathDB" id="GiardiaDB:GL50581_158"/>
<comment type="caution">
    <text evidence="2">The sequence shown here is derived from an EMBL/GenBank/DDBJ whole genome shotgun (WGS) entry which is preliminary data.</text>
</comment>
<dbReference type="VEuPathDB" id="GiardiaDB:DHA2_150976"/>
<reference evidence="3" key="1">
    <citation type="submission" date="2012-02" db="EMBL/GenBank/DDBJ databases">
        <title>Genome sequencing of Giardia lamblia Genotypes A2 and B isolates (DH and GS) and comparative analysis with the genomes of Genotypes A1 and E (WB and Pig).</title>
        <authorList>
            <person name="Adam R."/>
            <person name="Dahlstrom E."/>
            <person name="Martens C."/>
            <person name="Bruno D."/>
            <person name="Barbian K."/>
            <person name="Porcella S.F."/>
            <person name="Nash T."/>
        </authorList>
    </citation>
    <scope>NUCLEOTIDE SEQUENCE</scope>
    <source>
        <strain evidence="3">DH</strain>
    </source>
</reference>
<accession>V6TBC5</accession>
<protein>
    <submittedName>
        <fullName evidence="2">Uncharacterized protein</fullName>
    </submittedName>
</protein>
<name>V6TBC5_GIAIN</name>
<evidence type="ECO:0000256" key="1">
    <source>
        <dbReference type="SAM" id="MobiDB-lite"/>
    </source>
</evidence>
<evidence type="ECO:0000313" key="2">
    <source>
        <dbReference type="EMBL" id="ESU35722.1"/>
    </source>
</evidence>
<feature type="compositionally biased region" description="Polar residues" evidence="1">
    <location>
        <begin position="1"/>
        <end position="15"/>
    </location>
</feature>
<dbReference type="EMBL" id="AHGT01000070">
    <property type="protein sequence ID" value="ESU35722.1"/>
    <property type="molecule type" value="Genomic_DNA"/>
</dbReference>
<dbReference type="VEuPathDB" id="GiardiaDB:GL50803_001499"/>